<keyword evidence="1" id="KW-0479">Metal-binding</keyword>
<sequence>MNSNLKVPKLLRGVALVIAIALLGSASAQAQSDPLPSWNDTAPKAAIVAFVEKVTKQGSPEFVAESERIAVFDNDGTLWVEHPMYTQLAFALDRVKALAPAHPEWKSTQPFKAVLDGDMKTLAASGEKGLLELIIVTHAGMTTDQFQKVVSDWLSSARDPKFKRPYTELVYQPMVELLAYLRANGFKTYIVSGGGVEFMRPWTEKVYGVPPEQVIGSSIKTQFKMKDDTPTLFRLPQVNFIDDKTGKPVAINEFIGRRPIAAFGNSDGDLQMLQWTTMGGGPARFGMLVHHTDADREYAYDRKTEFGQLNKALDAAANAGWTVVDMKADWKQIFKD</sequence>
<proteinExistence type="predicted"/>
<dbReference type="PANTHER" id="PTHR43344">
    <property type="entry name" value="PHOSPHOSERINE PHOSPHATASE"/>
    <property type="match status" value="1"/>
</dbReference>
<dbReference type="GO" id="GO:0046872">
    <property type="term" value="F:metal ion binding"/>
    <property type="evidence" value="ECO:0007669"/>
    <property type="project" value="UniProtKB-KW"/>
</dbReference>
<comment type="caution">
    <text evidence="5">The sequence shown here is derived from an EMBL/GenBank/DDBJ whole genome shotgun (WGS) entry which is preliminary data.</text>
</comment>
<dbReference type="EMBL" id="PCDP01000032">
    <property type="protein sequence ID" value="PZM14609.1"/>
    <property type="molecule type" value="Genomic_DNA"/>
</dbReference>
<dbReference type="PANTHER" id="PTHR43344:SF13">
    <property type="entry name" value="PHOSPHATASE RV3661-RELATED"/>
    <property type="match status" value="1"/>
</dbReference>
<keyword evidence="3" id="KW-0460">Magnesium</keyword>
<dbReference type="RefSeq" id="WP_111160140.1">
    <property type="nucleotide sequence ID" value="NZ_PCDP01000032.1"/>
</dbReference>
<dbReference type="InterPro" id="IPR050582">
    <property type="entry name" value="HAD-like_SerB"/>
</dbReference>
<gene>
    <name evidence="5" type="ORF">CPY51_10235</name>
</gene>
<keyword evidence="2" id="KW-0378">Hydrolase</keyword>
<evidence type="ECO:0000256" key="2">
    <source>
        <dbReference type="ARBA" id="ARBA00022801"/>
    </source>
</evidence>
<protein>
    <submittedName>
        <fullName evidence="5">Haloacid dehalogenase</fullName>
    </submittedName>
</protein>
<feature type="signal peptide" evidence="4">
    <location>
        <begin position="1"/>
        <end position="30"/>
    </location>
</feature>
<keyword evidence="6" id="KW-1185">Reference proteome</keyword>
<reference evidence="5 6" key="1">
    <citation type="journal article" date="2018" name="Sci. Rep.">
        <title>Rhizobium tumorigenes sp. nov., a novel plant tumorigenic bacterium isolated from cane gall tumors on thornless blackberry.</title>
        <authorList>
            <person name="Kuzmanovi N."/>
            <person name="Smalla K."/>
            <person name="Gronow S."/>
            <person name="PuBawska J."/>
        </authorList>
    </citation>
    <scope>NUCLEOTIDE SEQUENCE [LARGE SCALE GENOMIC DNA]</scope>
    <source>
        <strain evidence="5 6">CCBAU 85046</strain>
    </source>
</reference>
<evidence type="ECO:0000313" key="5">
    <source>
        <dbReference type="EMBL" id="PZM14609.1"/>
    </source>
</evidence>
<accession>A0A2W4CPT3</accession>
<dbReference type="Proteomes" id="UP000248925">
    <property type="component" value="Unassembled WGS sequence"/>
</dbReference>
<evidence type="ECO:0000256" key="3">
    <source>
        <dbReference type="ARBA" id="ARBA00022842"/>
    </source>
</evidence>
<evidence type="ECO:0000256" key="4">
    <source>
        <dbReference type="SAM" id="SignalP"/>
    </source>
</evidence>
<feature type="chain" id="PRO_5016165153" evidence="4">
    <location>
        <begin position="31"/>
        <end position="336"/>
    </location>
</feature>
<dbReference type="SUPFAM" id="SSF56784">
    <property type="entry name" value="HAD-like"/>
    <property type="match status" value="1"/>
</dbReference>
<keyword evidence="4" id="KW-0732">Signal</keyword>
<dbReference type="Pfam" id="PF12710">
    <property type="entry name" value="HAD"/>
    <property type="match status" value="1"/>
</dbReference>
<dbReference type="AlphaFoldDB" id="A0A2W4CPT3"/>
<dbReference type="OrthoDB" id="9799365at2"/>
<dbReference type="Gene3D" id="3.40.50.1000">
    <property type="entry name" value="HAD superfamily/HAD-like"/>
    <property type="match status" value="1"/>
</dbReference>
<name>A0A2W4CPT3_9HYPH</name>
<dbReference type="GO" id="GO:0016787">
    <property type="term" value="F:hydrolase activity"/>
    <property type="evidence" value="ECO:0007669"/>
    <property type="project" value="UniProtKB-KW"/>
</dbReference>
<evidence type="ECO:0000256" key="1">
    <source>
        <dbReference type="ARBA" id="ARBA00022723"/>
    </source>
</evidence>
<organism evidence="5 6">
    <name type="scientific">Rhizobium tubonense</name>
    <dbReference type="NCBI Taxonomy" id="484088"/>
    <lineage>
        <taxon>Bacteria</taxon>
        <taxon>Pseudomonadati</taxon>
        <taxon>Pseudomonadota</taxon>
        <taxon>Alphaproteobacteria</taxon>
        <taxon>Hyphomicrobiales</taxon>
        <taxon>Rhizobiaceae</taxon>
        <taxon>Rhizobium/Agrobacterium group</taxon>
        <taxon>Rhizobium</taxon>
    </lineage>
</organism>
<evidence type="ECO:0000313" key="6">
    <source>
        <dbReference type="Proteomes" id="UP000248925"/>
    </source>
</evidence>
<dbReference type="InterPro" id="IPR036412">
    <property type="entry name" value="HAD-like_sf"/>
</dbReference>
<dbReference type="InterPro" id="IPR023214">
    <property type="entry name" value="HAD_sf"/>
</dbReference>